<evidence type="ECO:0000313" key="1">
    <source>
        <dbReference type="EMBL" id="KAG2297402.1"/>
    </source>
</evidence>
<dbReference type="EMBL" id="JAAMPC010000009">
    <property type="protein sequence ID" value="KAG2297402.1"/>
    <property type="molecule type" value="Genomic_DNA"/>
</dbReference>
<organism evidence="1 2">
    <name type="scientific">Brassica carinata</name>
    <name type="common">Ethiopian mustard</name>
    <name type="synonym">Abyssinian cabbage</name>
    <dbReference type="NCBI Taxonomy" id="52824"/>
    <lineage>
        <taxon>Eukaryota</taxon>
        <taxon>Viridiplantae</taxon>
        <taxon>Streptophyta</taxon>
        <taxon>Embryophyta</taxon>
        <taxon>Tracheophyta</taxon>
        <taxon>Spermatophyta</taxon>
        <taxon>Magnoliopsida</taxon>
        <taxon>eudicotyledons</taxon>
        <taxon>Gunneridae</taxon>
        <taxon>Pentapetalae</taxon>
        <taxon>rosids</taxon>
        <taxon>malvids</taxon>
        <taxon>Brassicales</taxon>
        <taxon>Brassicaceae</taxon>
        <taxon>Brassiceae</taxon>
        <taxon>Brassica</taxon>
    </lineage>
</organism>
<protein>
    <submittedName>
        <fullName evidence="1">Uncharacterized protein</fullName>
    </submittedName>
</protein>
<keyword evidence="2" id="KW-1185">Reference proteome</keyword>
<gene>
    <name evidence="1" type="ORF">Bca52824_044071</name>
</gene>
<reference evidence="1 2" key="1">
    <citation type="submission" date="2020-02" db="EMBL/GenBank/DDBJ databases">
        <authorList>
            <person name="Ma Q."/>
            <person name="Huang Y."/>
            <person name="Song X."/>
            <person name="Pei D."/>
        </authorList>
    </citation>
    <scope>NUCLEOTIDE SEQUENCE [LARGE SCALE GENOMIC DNA]</scope>
    <source>
        <strain evidence="1">Sxm20200214</strain>
        <tissue evidence="1">Leaf</tissue>
    </source>
</reference>
<name>A0A8X7S0H4_BRACI</name>
<comment type="caution">
    <text evidence="1">The sequence shown here is derived from an EMBL/GenBank/DDBJ whole genome shotgun (WGS) entry which is preliminary data.</text>
</comment>
<evidence type="ECO:0000313" key="2">
    <source>
        <dbReference type="Proteomes" id="UP000886595"/>
    </source>
</evidence>
<accession>A0A8X7S0H4</accession>
<dbReference type="OrthoDB" id="1113421at2759"/>
<dbReference type="Proteomes" id="UP000886595">
    <property type="component" value="Unassembled WGS sequence"/>
</dbReference>
<sequence length="118" mass="13399">MRRTSLYPPFIFEDVVVWLRSVVANKGPKPIIKLVFQGPIYFLWRERNARLHSSVLKLSHIIQKEIKMQIGARLLGLDQEVLKALALPTRGHRSPTSLFGSTCFNLNCGQILTDPTSL</sequence>
<proteinExistence type="predicted"/>
<dbReference type="AlphaFoldDB" id="A0A8X7S0H4"/>